<dbReference type="SUPFAM" id="SSF63825">
    <property type="entry name" value="YWTD domain"/>
    <property type="match status" value="1"/>
</dbReference>
<proteinExistence type="predicted"/>
<evidence type="ECO:0000256" key="2">
    <source>
        <dbReference type="PROSITE-ProRule" id="PRU00504"/>
    </source>
</evidence>
<dbReference type="InterPro" id="IPR050952">
    <property type="entry name" value="TRIM-NHL_E3_ligases"/>
</dbReference>
<dbReference type="Pfam" id="PF06739">
    <property type="entry name" value="SBBP"/>
    <property type="match status" value="1"/>
</dbReference>
<sequence length="165" mass="18543">MVKRIIYANEDSYGITVNKNTLVYCKEGKGIMEVQLNGESDKALVCLDMPSFSYVAVYGDNMYYTNKDNHSVTCYDIHGNLKWEFKDTQILRYPQGIAVDNNGNVYVASMDTNSVVIITLDGKRCKTILSSRDGLSKPRAMHFEPTSNKLLVANESKTAFLFNVS</sequence>
<accession>A0A8B6FDW6</accession>
<gene>
    <name evidence="3" type="ORF">MGAL_10B041925</name>
</gene>
<dbReference type="InterPro" id="IPR010620">
    <property type="entry name" value="SBBP_repeat"/>
</dbReference>
<dbReference type="InterPro" id="IPR011042">
    <property type="entry name" value="6-blade_b-propeller_TolB-like"/>
</dbReference>
<keyword evidence="4" id="KW-1185">Reference proteome</keyword>
<dbReference type="GO" id="GO:0008270">
    <property type="term" value="F:zinc ion binding"/>
    <property type="evidence" value="ECO:0007669"/>
    <property type="project" value="UniProtKB-KW"/>
</dbReference>
<comment type="caution">
    <text evidence="3">The sequence shown here is derived from an EMBL/GenBank/DDBJ whole genome shotgun (WGS) entry which is preliminary data.</text>
</comment>
<dbReference type="EMBL" id="UYJE01006640">
    <property type="protein sequence ID" value="VDI47695.1"/>
    <property type="molecule type" value="Genomic_DNA"/>
</dbReference>
<evidence type="ECO:0000313" key="4">
    <source>
        <dbReference type="Proteomes" id="UP000596742"/>
    </source>
</evidence>
<dbReference type="GO" id="GO:0000209">
    <property type="term" value="P:protein polyubiquitination"/>
    <property type="evidence" value="ECO:0007669"/>
    <property type="project" value="TreeGrafter"/>
</dbReference>
<reference evidence="3" key="1">
    <citation type="submission" date="2018-11" db="EMBL/GenBank/DDBJ databases">
        <authorList>
            <person name="Alioto T."/>
            <person name="Alioto T."/>
        </authorList>
    </citation>
    <scope>NUCLEOTIDE SEQUENCE</scope>
</reference>
<dbReference type="InterPro" id="IPR001258">
    <property type="entry name" value="NHL_repeat"/>
</dbReference>
<dbReference type="GO" id="GO:0061630">
    <property type="term" value="F:ubiquitin protein ligase activity"/>
    <property type="evidence" value="ECO:0007669"/>
    <property type="project" value="TreeGrafter"/>
</dbReference>
<dbReference type="GO" id="GO:0043161">
    <property type="term" value="P:proteasome-mediated ubiquitin-dependent protein catabolic process"/>
    <property type="evidence" value="ECO:0007669"/>
    <property type="project" value="TreeGrafter"/>
</dbReference>
<dbReference type="Proteomes" id="UP000596742">
    <property type="component" value="Unassembled WGS sequence"/>
</dbReference>
<evidence type="ECO:0000313" key="3">
    <source>
        <dbReference type="EMBL" id="VDI47695.1"/>
    </source>
</evidence>
<dbReference type="PANTHER" id="PTHR24104">
    <property type="entry name" value="E3 UBIQUITIN-PROTEIN LIGASE NHLRC1-RELATED"/>
    <property type="match status" value="1"/>
</dbReference>
<dbReference type="Gene3D" id="2.120.10.30">
    <property type="entry name" value="TolB, C-terminal domain"/>
    <property type="match status" value="1"/>
</dbReference>
<dbReference type="OrthoDB" id="6131018at2759"/>
<evidence type="ECO:0000256" key="1">
    <source>
        <dbReference type="ARBA" id="ARBA00022737"/>
    </source>
</evidence>
<feature type="repeat" description="NHL" evidence="2">
    <location>
        <begin position="91"/>
        <end position="121"/>
    </location>
</feature>
<keyword evidence="1" id="KW-0677">Repeat</keyword>
<dbReference type="AlphaFoldDB" id="A0A8B6FDW6"/>
<dbReference type="PROSITE" id="PS51125">
    <property type="entry name" value="NHL"/>
    <property type="match status" value="1"/>
</dbReference>
<protein>
    <submittedName>
        <fullName evidence="3">Uncharacterized protein</fullName>
    </submittedName>
</protein>
<dbReference type="PANTHER" id="PTHR24104:SF25">
    <property type="entry name" value="PROTEIN LIN-41"/>
    <property type="match status" value="1"/>
</dbReference>
<organism evidence="3 4">
    <name type="scientific">Mytilus galloprovincialis</name>
    <name type="common">Mediterranean mussel</name>
    <dbReference type="NCBI Taxonomy" id="29158"/>
    <lineage>
        <taxon>Eukaryota</taxon>
        <taxon>Metazoa</taxon>
        <taxon>Spiralia</taxon>
        <taxon>Lophotrochozoa</taxon>
        <taxon>Mollusca</taxon>
        <taxon>Bivalvia</taxon>
        <taxon>Autobranchia</taxon>
        <taxon>Pteriomorphia</taxon>
        <taxon>Mytilida</taxon>
        <taxon>Mytiloidea</taxon>
        <taxon>Mytilidae</taxon>
        <taxon>Mytilinae</taxon>
        <taxon>Mytilus</taxon>
    </lineage>
</organism>
<name>A0A8B6FDW6_MYTGA</name>